<dbReference type="Proteomes" id="UP000092695">
    <property type="component" value="Chromosome"/>
</dbReference>
<dbReference type="GO" id="GO:0008800">
    <property type="term" value="F:beta-lactamase activity"/>
    <property type="evidence" value="ECO:0007669"/>
    <property type="project" value="UniProtKB-UniRule"/>
</dbReference>
<dbReference type="InterPro" id="IPR023650">
    <property type="entry name" value="Beta-lactam_class-A_AS"/>
</dbReference>
<dbReference type="OrthoDB" id="9784149at2"/>
<keyword evidence="4 6" id="KW-0378">Hydrolase</keyword>
<dbReference type="EC" id="3.5.2.6" evidence="3 6"/>
<dbReference type="EMBL" id="CP016268">
    <property type="protein sequence ID" value="ANO50705.1"/>
    <property type="molecule type" value="Genomic_DNA"/>
</dbReference>
<dbReference type="PROSITE" id="PS00146">
    <property type="entry name" value="BETA_LACTAMASE_A"/>
    <property type="match status" value="1"/>
</dbReference>
<evidence type="ECO:0000256" key="4">
    <source>
        <dbReference type="ARBA" id="ARBA00022801"/>
    </source>
</evidence>
<dbReference type="STRING" id="1548547.BA177_05325"/>
<dbReference type="KEGG" id="woc:BA177_05325"/>
<evidence type="ECO:0000259" key="8">
    <source>
        <dbReference type="Pfam" id="PF13354"/>
    </source>
</evidence>
<organism evidence="9 10">
    <name type="scientific">Woeseia oceani</name>
    <dbReference type="NCBI Taxonomy" id="1548547"/>
    <lineage>
        <taxon>Bacteria</taxon>
        <taxon>Pseudomonadati</taxon>
        <taxon>Pseudomonadota</taxon>
        <taxon>Gammaproteobacteria</taxon>
        <taxon>Woeseiales</taxon>
        <taxon>Woeseiaceae</taxon>
        <taxon>Woeseia</taxon>
    </lineage>
</organism>
<evidence type="ECO:0000256" key="7">
    <source>
        <dbReference type="SAM" id="SignalP"/>
    </source>
</evidence>
<proteinExistence type="inferred from homology"/>
<dbReference type="PANTHER" id="PTHR35333:SF3">
    <property type="entry name" value="BETA-LACTAMASE-TYPE TRANSPEPTIDASE FOLD CONTAINING PROTEIN"/>
    <property type="match status" value="1"/>
</dbReference>
<evidence type="ECO:0000256" key="3">
    <source>
        <dbReference type="ARBA" id="ARBA00012865"/>
    </source>
</evidence>
<feature type="chain" id="PRO_5008260104" description="Beta-lactamase" evidence="7">
    <location>
        <begin position="28"/>
        <end position="297"/>
    </location>
</feature>
<feature type="domain" description="Beta-lactamase class A catalytic" evidence="8">
    <location>
        <begin position="53"/>
        <end position="271"/>
    </location>
</feature>
<accession>A0A193LDU8</accession>
<keyword evidence="10" id="KW-1185">Reference proteome</keyword>
<comment type="similarity">
    <text evidence="2 6">Belongs to the class-A beta-lactamase family.</text>
</comment>
<dbReference type="PANTHER" id="PTHR35333">
    <property type="entry name" value="BETA-LACTAMASE"/>
    <property type="match status" value="1"/>
</dbReference>
<name>A0A193LDU8_9GAMM</name>
<dbReference type="SUPFAM" id="SSF56601">
    <property type="entry name" value="beta-lactamase/transpeptidase-like"/>
    <property type="match status" value="1"/>
</dbReference>
<dbReference type="InterPro" id="IPR012338">
    <property type="entry name" value="Beta-lactam/transpept-like"/>
</dbReference>
<evidence type="ECO:0000256" key="5">
    <source>
        <dbReference type="ARBA" id="ARBA00023251"/>
    </source>
</evidence>
<protein>
    <recommendedName>
        <fullName evidence="3 6">Beta-lactamase</fullName>
        <ecNumber evidence="3 6">3.5.2.6</ecNumber>
    </recommendedName>
</protein>
<sequence>MNLTALHTTHRFLLASLLLLFTLAACGREQNSPGNDFADLLLTLEQELDGTIGVFAMDTMTGNELAYRADERFAMASTFKSLLVAAVLAEVDAGTLDLEERYGIDGVDMQSYSPVVGKLAPNETISLSELCAAAITISDNTATNMLLELIGGPDELTQFLRRSGDDVTRLDRYETALNSNDKGDERDTTTPRAMTHSMYRLLTSDLLSSASKQRITEWLIASQTGFSRLRAGLPPGWTVGDKTGMGRNGAANNFAIAWPPGRKPVVMTVFMSWSDTDVDTLNVAHARIAAHIAAAFE</sequence>
<dbReference type="GO" id="GO:0030655">
    <property type="term" value="P:beta-lactam antibiotic catabolic process"/>
    <property type="evidence" value="ECO:0007669"/>
    <property type="project" value="InterPro"/>
</dbReference>
<dbReference type="InterPro" id="IPR000871">
    <property type="entry name" value="Beta-lactam_class-A"/>
</dbReference>
<evidence type="ECO:0000256" key="2">
    <source>
        <dbReference type="ARBA" id="ARBA00009009"/>
    </source>
</evidence>
<keyword evidence="7" id="KW-0732">Signal</keyword>
<reference evidence="9 10" key="1">
    <citation type="submission" date="2016-06" db="EMBL/GenBank/DDBJ databases">
        <title>Complete genome sequence of a deep-branching marine Gamma Proteobacterium Woeseia oceani type strain XK5.</title>
        <authorList>
            <person name="Mu D."/>
            <person name="Du Z."/>
        </authorList>
    </citation>
    <scope>NUCLEOTIDE SEQUENCE [LARGE SCALE GENOMIC DNA]</scope>
    <source>
        <strain evidence="9 10">XK5</strain>
    </source>
</reference>
<evidence type="ECO:0000256" key="1">
    <source>
        <dbReference type="ARBA" id="ARBA00001526"/>
    </source>
</evidence>
<dbReference type="Pfam" id="PF13354">
    <property type="entry name" value="Beta-lactamase2"/>
    <property type="match status" value="1"/>
</dbReference>
<evidence type="ECO:0000313" key="9">
    <source>
        <dbReference type="EMBL" id="ANO50705.1"/>
    </source>
</evidence>
<dbReference type="RefSeq" id="WP_068613827.1">
    <property type="nucleotide sequence ID" value="NZ_CP016268.1"/>
</dbReference>
<dbReference type="AlphaFoldDB" id="A0A193LDU8"/>
<dbReference type="PRINTS" id="PR00118">
    <property type="entry name" value="BLACTAMASEA"/>
</dbReference>
<comment type="catalytic activity">
    <reaction evidence="1 6">
        <text>a beta-lactam + H2O = a substituted beta-amino acid</text>
        <dbReference type="Rhea" id="RHEA:20401"/>
        <dbReference type="ChEBI" id="CHEBI:15377"/>
        <dbReference type="ChEBI" id="CHEBI:35627"/>
        <dbReference type="ChEBI" id="CHEBI:140347"/>
        <dbReference type="EC" id="3.5.2.6"/>
    </reaction>
</comment>
<gene>
    <name evidence="9" type="ORF">BA177_05325</name>
</gene>
<evidence type="ECO:0000313" key="10">
    <source>
        <dbReference type="Proteomes" id="UP000092695"/>
    </source>
</evidence>
<dbReference type="NCBIfam" id="NF033103">
    <property type="entry name" value="bla_class_A"/>
    <property type="match status" value="1"/>
</dbReference>
<feature type="signal peptide" evidence="7">
    <location>
        <begin position="1"/>
        <end position="27"/>
    </location>
</feature>
<dbReference type="GO" id="GO:0046677">
    <property type="term" value="P:response to antibiotic"/>
    <property type="evidence" value="ECO:0007669"/>
    <property type="project" value="UniProtKB-UniRule"/>
</dbReference>
<keyword evidence="5 6" id="KW-0046">Antibiotic resistance</keyword>
<dbReference type="InterPro" id="IPR045155">
    <property type="entry name" value="Beta-lactam_cat"/>
</dbReference>
<dbReference type="Gene3D" id="3.40.710.10">
    <property type="entry name" value="DD-peptidase/beta-lactamase superfamily"/>
    <property type="match status" value="1"/>
</dbReference>
<evidence type="ECO:0000256" key="6">
    <source>
        <dbReference type="RuleBase" id="RU361140"/>
    </source>
</evidence>